<organism evidence="2 3">
    <name type="scientific">Actinokineospora diospyrosa</name>
    <dbReference type="NCBI Taxonomy" id="103728"/>
    <lineage>
        <taxon>Bacteria</taxon>
        <taxon>Bacillati</taxon>
        <taxon>Actinomycetota</taxon>
        <taxon>Actinomycetes</taxon>
        <taxon>Pseudonocardiales</taxon>
        <taxon>Pseudonocardiaceae</taxon>
        <taxon>Actinokineospora</taxon>
    </lineage>
</organism>
<evidence type="ECO:0000313" key="3">
    <source>
        <dbReference type="Proteomes" id="UP001205185"/>
    </source>
</evidence>
<protein>
    <submittedName>
        <fullName evidence="2">3-hydroxyacyl-[acyl-carrier-protein] dehydratase</fullName>
    </submittedName>
</protein>
<reference evidence="2 3" key="1">
    <citation type="submission" date="2022-06" db="EMBL/GenBank/DDBJ databases">
        <title>Genomic Encyclopedia of Archaeal and Bacterial Type Strains, Phase II (KMG-II): from individual species to whole genera.</title>
        <authorList>
            <person name="Goeker M."/>
        </authorList>
    </citation>
    <scope>NUCLEOTIDE SEQUENCE [LARGE SCALE GENOMIC DNA]</scope>
    <source>
        <strain evidence="2 3">DSM 44255</strain>
    </source>
</reference>
<evidence type="ECO:0000259" key="1">
    <source>
        <dbReference type="Pfam" id="PF22818"/>
    </source>
</evidence>
<feature type="domain" description="ApeI dehydratase-like" evidence="1">
    <location>
        <begin position="21"/>
        <end position="93"/>
    </location>
</feature>
<dbReference type="Proteomes" id="UP001205185">
    <property type="component" value="Unassembled WGS sequence"/>
</dbReference>
<sequence length="121" mass="12861">MTANQAKPLSAVDRVEGTTAYKVVSARDPYLSGHYPGWPVYPGVFTVETVLQAARLVLAPQRVELAAVVSLGLTAPLHPGDRLTAHLDITGDRVRAKCVRDDGTPAARMTLELRGAGARTA</sequence>
<dbReference type="InterPro" id="IPR054545">
    <property type="entry name" value="ApeI-like"/>
</dbReference>
<keyword evidence="3" id="KW-1185">Reference proteome</keyword>
<comment type="caution">
    <text evidence="2">The sequence shown here is derived from an EMBL/GenBank/DDBJ whole genome shotgun (WGS) entry which is preliminary data.</text>
</comment>
<evidence type="ECO:0000313" key="2">
    <source>
        <dbReference type="EMBL" id="MCP2269407.1"/>
    </source>
</evidence>
<accession>A0ABT1I9Z4</accession>
<dbReference type="Gene3D" id="3.10.129.10">
    <property type="entry name" value="Hotdog Thioesterase"/>
    <property type="match status" value="1"/>
</dbReference>
<dbReference type="EMBL" id="JAMTCO010000004">
    <property type="protein sequence ID" value="MCP2269407.1"/>
    <property type="molecule type" value="Genomic_DNA"/>
</dbReference>
<dbReference type="SUPFAM" id="SSF54637">
    <property type="entry name" value="Thioesterase/thiol ester dehydrase-isomerase"/>
    <property type="match status" value="1"/>
</dbReference>
<dbReference type="Pfam" id="PF22818">
    <property type="entry name" value="ApeI-like"/>
    <property type="match status" value="1"/>
</dbReference>
<dbReference type="RefSeq" id="WP_253886405.1">
    <property type="nucleotide sequence ID" value="NZ_BAAAVB010000004.1"/>
</dbReference>
<proteinExistence type="predicted"/>
<name>A0ABT1I9Z4_9PSEU</name>
<dbReference type="InterPro" id="IPR029069">
    <property type="entry name" value="HotDog_dom_sf"/>
</dbReference>
<gene>
    <name evidence="2" type="ORF">LV75_001895</name>
</gene>